<comment type="caution">
    <text evidence="1">The sequence shown here is derived from an EMBL/GenBank/DDBJ whole genome shotgun (WGS) entry which is preliminary data.</text>
</comment>
<dbReference type="AlphaFoldDB" id="A0A1T0CU75"/>
<dbReference type="EMBL" id="MUYV01000004">
    <property type="protein sequence ID" value="OOS25882.1"/>
    <property type="molecule type" value="Genomic_DNA"/>
</dbReference>
<protein>
    <submittedName>
        <fullName evidence="1">DNA recombination protein RecO</fullName>
    </submittedName>
</protein>
<dbReference type="RefSeq" id="WP_078317499.1">
    <property type="nucleotide sequence ID" value="NZ_MUYV01000004.1"/>
</dbReference>
<proteinExistence type="predicted"/>
<evidence type="ECO:0000313" key="1">
    <source>
        <dbReference type="EMBL" id="OOS25882.1"/>
    </source>
</evidence>
<dbReference type="STRING" id="573983.B0681_04190"/>
<dbReference type="InterPro" id="IPR042242">
    <property type="entry name" value="RecO_C"/>
</dbReference>
<evidence type="ECO:0000313" key="2">
    <source>
        <dbReference type="Proteomes" id="UP000190683"/>
    </source>
</evidence>
<dbReference type="Proteomes" id="UP000190683">
    <property type="component" value="Unassembled WGS sequence"/>
</dbReference>
<organism evidence="1 2">
    <name type="scientific">Moraxella porci DSM 25326</name>
    <dbReference type="NCBI Taxonomy" id="573983"/>
    <lineage>
        <taxon>Bacteria</taxon>
        <taxon>Pseudomonadati</taxon>
        <taxon>Pseudomonadota</taxon>
        <taxon>Gammaproteobacteria</taxon>
        <taxon>Moraxellales</taxon>
        <taxon>Moraxellaceae</taxon>
        <taxon>Moraxella</taxon>
    </lineage>
</organism>
<name>A0A1T0CU75_9GAMM</name>
<accession>A0A1T0CU75</accession>
<reference evidence="1 2" key="1">
    <citation type="submission" date="2017-02" db="EMBL/GenBank/DDBJ databases">
        <title>Draft genome sequence of Moraxella porci CCUG 54912T type strain.</title>
        <authorList>
            <person name="Salva-Serra F."/>
            <person name="Engstrom-Jakobsson H."/>
            <person name="Thorell K."/>
            <person name="Jaen-Luchoro D."/>
            <person name="Gonzales-Siles L."/>
            <person name="Karlsson R."/>
            <person name="Yazdan S."/>
            <person name="Boulund F."/>
            <person name="Johnning A."/>
            <person name="Engstrand L."/>
            <person name="Kristiansson E."/>
            <person name="Moore E."/>
        </authorList>
    </citation>
    <scope>NUCLEOTIDE SEQUENCE [LARGE SCALE GENOMIC DNA]</scope>
    <source>
        <strain evidence="1 2">CCUG 54912</strain>
    </source>
</reference>
<keyword evidence="2" id="KW-1185">Reference proteome</keyword>
<dbReference type="Gene3D" id="1.20.1440.120">
    <property type="entry name" value="Recombination protein O, C-terminal domain"/>
    <property type="match status" value="1"/>
</dbReference>
<gene>
    <name evidence="1" type="ORF">B0681_04190</name>
</gene>
<sequence length="276" mass="31624">MRVTALNGYLLHSRAYQEKRAIYQFFSYEHGVVHGVGARGMPLFAPIWLMANGVNALKSFSQISLGFHPDFGAMCDGIDIDDVPTPQMDAVNYHLIKGRVQYALLYMNEVLYKLLATENPCPKLWQVYHTKTTKLHALDRLKLDDTDEMQAMRLYLRQFEQALFDELGVAMDYQVDGDGVPIDADTVYRFVPLTGFVPDVAGVADRYGQTVKLSRQRYRGDELLRMANAVGDTQAQLEWMPQLSQLQKELMDALLDYKPLNSRTLWQQSIRYMNPQ</sequence>